<name>A0AAV0W9R2_9HEMI</name>
<gene>
    <name evidence="2" type="ORF">MEUPH1_LOCUS8792</name>
</gene>
<organism evidence="2 3">
    <name type="scientific">Macrosiphum euphorbiae</name>
    <name type="common">potato aphid</name>
    <dbReference type="NCBI Taxonomy" id="13131"/>
    <lineage>
        <taxon>Eukaryota</taxon>
        <taxon>Metazoa</taxon>
        <taxon>Ecdysozoa</taxon>
        <taxon>Arthropoda</taxon>
        <taxon>Hexapoda</taxon>
        <taxon>Insecta</taxon>
        <taxon>Pterygota</taxon>
        <taxon>Neoptera</taxon>
        <taxon>Paraneoptera</taxon>
        <taxon>Hemiptera</taxon>
        <taxon>Sternorrhyncha</taxon>
        <taxon>Aphidomorpha</taxon>
        <taxon>Aphidoidea</taxon>
        <taxon>Aphididae</taxon>
        <taxon>Macrosiphini</taxon>
        <taxon>Macrosiphum</taxon>
    </lineage>
</organism>
<comment type="caution">
    <text evidence="2">The sequence shown here is derived from an EMBL/GenBank/DDBJ whole genome shotgun (WGS) entry which is preliminary data.</text>
</comment>
<dbReference type="EMBL" id="CARXXK010000002">
    <property type="protein sequence ID" value="CAI6352568.1"/>
    <property type="molecule type" value="Genomic_DNA"/>
</dbReference>
<feature type="transmembrane region" description="Helical" evidence="1">
    <location>
        <begin position="50"/>
        <end position="67"/>
    </location>
</feature>
<sequence>MSSDRTTIIINFILVGVCLVAYKCAFIATIVLHLFGLLHYRLLLLKLPTIYPFPDILLFLGFFFVISNRTGTKITDNSNASSSRPITHLQASKPASLTVSSPTKSTNADIMNALTDFRAEFLSNSKAQSDASSSQFRQLKGELGRLVSQVSEVRKLSITERGCYS</sequence>
<evidence type="ECO:0000256" key="1">
    <source>
        <dbReference type="SAM" id="Phobius"/>
    </source>
</evidence>
<reference evidence="2 3" key="1">
    <citation type="submission" date="2023-01" db="EMBL/GenBank/DDBJ databases">
        <authorList>
            <person name="Whitehead M."/>
        </authorList>
    </citation>
    <scope>NUCLEOTIDE SEQUENCE [LARGE SCALE GENOMIC DNA]</scope>
</reference>
<accession>A0AAV0W9R2</accession>
<evidence type="ECO:0000313" key="3">
    <source>
        <dbReference type="Proteomes" id="UP001160148"/>
    </source>
</evidence>
<keyword evidence="1" id="KW-0812">Transmembrane</keyword>
<proteinExistence type="predicted"/>
<dbReference type="AlphaFoldDB" id="A0AAV0W9R2"/>
<keyword evidence="1" id="KW-0472">Membrane</keyword>
<keyword evidence="3" id="KW-1185">Reference proteome</keyword>
<dbReference type="Proteomes" id="UP001160148">
    <property type="component" value="Unassembled WGS sequence"/>
</dbReference>
<feature type="transmembrane region" description="Helical" evidence="1">
    <location>
        <begin position="12"/>
        <end position="38"/>
    </location>
</feature>
<evidence type="ECO:0000313" key="2">
    <source>
        <dbReference type="EMBL" id="CAI6352568.1"/>
    </source>
</evidence>
<keyword evidence="1" id="KW-1133">Transmembrane helix</keyword>
<protein>
    <submittedName>
        <fullName evidence="2">Uncharacterized protein</fullName>
    </submittedName>
</protein>